<name>A0A0F9RWL0_9ZZZZ</name>
<dbReference type="AlphaFoldDB" id="A0A0F9RWL0"/>
<reference evidence="1" key="1">
    <citation type="journal article" date="2015" name="Nature">
        <title>Complex archaea that bridge the gap between prokaryotes and eukaryotes.</title>
        <authorList>
            <person name="Spang A."/>
            <person name="Saw J.H."/>
            <person name="Jorgensen S.L."/>
            <person name="Zaremba-Niedzwiedzka K."/>
            <person name="Martijn J."/>
            <person name="Lind A.E."/>
            <person name="van Eijk R."/>
            <person name="Schleper C."/>
            <person name="Guy L."/>
            <person name="Ettema T.J."/>
        </authorList>
    </citation>
    <scope>NUCLEOTIDE SEQUENCE</scope>
</reference>
<evidence type="ECO:0000313" key="1">
    <source>
        <dbReference type="EMBL" id="KKN21603.1"/>
    </source>
</evidence>
<accession>A0A0F9RWL0</accession>
<proteinExistence type="predicted"/>
<sequence length="277" mass="31851">MTNVLTTLSLGCGVQSSTIAEMIVEGELPPIDIAIFADTGDEPDYVYDQRDYLKDRLASVGIPLETVQKESLISAIYRAKGRFASIPCFTYFDGQLGMMKRQCTREYKIAPIERLIRRKLLKMGHAKETKAKHIRAKKGVEITTWLGISLDEAIRMKDNRVKWIKSKWPLIELRMTRLDCANWLTAKGLPLPNKSSCRICPFHSHAHWKNVKETRPEDWEHVLAVDEYLRTDNNFTAGMKGDMFLYSQGIPLKEIDFSKDDLQDNFFDLCDEGYCFI</sequence>
<dbReference type="InterPro" id="IPR014729">
    <property type="entry name" value="Rossmann-like_a/b/a_fold"/>
</dbReference>
<comment type="caution">
    <text evidence="1">The sequence shown here is derived from an EMBL/GenBank/DDBJ whole genome shotgun (WGS) entry which is preliminary data.</text>
</comment>
<dbReference type="Gene3D" id="3.40.50.620">
    <property type="entry name" value="HUPs"/>
    <property type="match status" value="1"/>
</dbReference>
<organism evidence="1">
    <name type="scientific">marine sediment metagenome</name>
    <dbReference type="NCBI Taxonomy" id="412755"/>
    <lineage>
        <taxon>unclassified sequences</taxon>
        <taxon>metagenomes</taxon>
        <taxon>ecological metagenomes</taxon>
    </lineage>
</organism>
<dbReference type="EMBL" id="LAZR01003133">
    <property type="protein sequence ID" value="KKN21603.1"/>
    <property type="molecule type" value="Genomic_DNA"/>
</dbReference>
<protein>
    <recommendedName>
        <fullName evidence="2">Phosphoadenosine phosphosulphate reductase domain-containing protein</fullName>
    </recommendedName>
</protein>
<gene>
    <name evidence="1" type="ORF">LCGC14_0923780</name>
</gene>
<evidence type="ECO:0008006" key="2">
    <source>
        <dbReference type="Google" id="ProtNLM"/>
    </source>
</evidence>